<accession>A0A9N7VD56</accession>
<gene>
    <name evidence="1" type="ORF">PLEPLA_LOCUS35204</name>
</gene>
<reference evidence="1" key="1">
    <citation type="submission" date="2020-03" db="EMBL/GenBank/DDBJ databases">
        <authorList>
            <person name="Weist P."/>
        </authorList>
    </citation>
    <scope>NUCLEOTIDE SEQUENCE</scope>
</reference>
<protein>
    <submittedName>
        <fullName evidence="1">Uncharacterized protein</fullName>
    </submittedName>
</protein>
<evidence type="ECO:0000313" key="2">
    <source>
        <dbReference type="Proteomes" id="UP001153269"/>
    </source>
</evidence>
<dbReference type="AlphaFoldDB" id="A0A9N7VD56"/>
<keyword evidence="2" id="KW-1185">Reference proteome</keyword>
<dbReference type="Proteomes" id="UP001153269">
    <property type="component" value="Unassembled WGS sequence"/>
</dbReference>
<proteinExistence type="predicted"/>
<organism evidence="1 2">
    <name type="scientific">Pleuronectes platessa</name>
    <name type="common">European plaice</name>
    <dbReference type="NCBI Taxonomy" id="8262"/>
    <lineage>
        <taxon>Eukaryota</taxon>
        <taxon>Metazoa</taxon>
        <taxon>Chordata</taxon>
        <taxon>Craniata</taxon>
        <taxon>Vertebrata</taxon>
        <taxon>Euteleostomi</taxon>
        <taxon>Actinopterygii</taxon>
        <taxon>Neopterygii</taxon>
        <taxon>Teleostei</taxon>
        <taxon>Neoteleostei</taxon>
        <taxon>Acanthomorphata</taxon>
        <taxon>Carangaria</taxon>
        <taxon>Pleuronectiformes</taxon>
        <taxon>Pleuronectoidei</taxon>
        <taxon>Pleuronectidae</taxon>
        <taxon>Pleuronectes</taxon>
    </lineage>
</organism>
<dbReference type="EMBL" id="CADEAL010003949">
    <property type="protein sequence ID" value="CAB1447517.1"/>
    <property type="molecule type" value="Genomic_DNA"/>
</dbReference>
<name>A0A9N7VD56_PLEPL</name>
<comment type="caution">
    <text evidence="1">The sequence shown here is derived from an EMBL/GenBank/DDBJ whole genome shotgun (WGS) entry which is preliminary data.</text>
</comment>
<evidence type="ECO:0000313" key="1">
    <source>
        <dbReference type="EMBL" id="CAB1447517.1"/>
    </source>
</evidence>
<sequence>MKQNKAKQNTMEGLWFLLHDLSRKSPVSCSLDSAMRRGIAGRGEEGWMCGDGTIEEEEEERNREGEAPVRLYRDREKVQRGMELSVLALEVLAETQNSDTLGPGFYF</sequence>